<dbReference type="RefSeq" id="WP_137327481.1">
    <property type="nucleotide sequence ID" value="NZ_CP040058.1"/>
</dbReference>
<keyword evidence="3" id="KW-1185">Reference proteome</keyword>
<dbReference type="EMBL" id="CP040058">
    <property type="protein sequence ID" value="QCP33868.1"/>
    <property type="molecule type" value="Genomic_DNA"/>
</dbReference>
<proteinExistence type="predicted"/>
<dbReference type="AlphaFoldDB" id="A0A4P8I8P1"/>
<protein>
    <recommendedName>
        <fullName evidence="1">Putative DnaT-like domain-containing protein</fullName>
    </recommendedName>
</protein>
<dbReference type="Pfam" id="PF20557">
    <property type="entry name" value="DnaT_2"/>
    <property type="match status" value="1"/>
</dbReference>
<organism evidence="2 3">
    <name type="scientific">Anaerostipes rhamnosivorans</name>
    <dbReference type="NCBI Taxonomy" id="1229621"/>
    <lineage>
        <taxon>Bacteria</taxon>
        <taxon>Bacillati</taxon>
        <taxon>Bacillota</taxon>
        <taxon>Clostridia</taxon>
        <taxon>Lachnospirales</taxon>
        <taxon>Lachnospiraceae</taxon>
        <taxon>Anaerostipes</taxon>
    </lineage>
</organism>
<evidence type="ECO:0000313" key="2">
    <source>
        <dbReference type="EMBL" id="QCP33868.1"/>
    </source>
</evidence>
<dbReference type="InterPro" id="IPR013514">
    <property type="entry name" value="DUF3199_YqbG"/>
</dbReference>
<accession>A0A4P8I8P1</accession>
<dbReference type="KEGG" id="arf:AR1Y2_0414"/>
<name>A0A4P8I8P1_9FIRM</name>
<reference evidence="2 3" key="1">
    <citation type="submission" date="2019-05" db="EMBL/GenBank/DDBJ databases">
        <title>Complete genome sequencing of Anaerostipes rhamnosivorans.</title>
        <authorList>
            <person name="Bui T.P.N."/>
            <person name="de Vos W.M."/>
        </authorList>
    </citation>
    <scope>NUCLEOTIDE SEQUENCE [LARGE SCALE GENOMIC DNA]</scope>
    <source>
        <strain evidence="2 3">1y2</strain>
    </source>
</reference>
<gene>
    <name evidence="2" type="ORF">AR1Y2_0414</name>
</gene>
<dbReference type="CDD" id="cd08053">
    <property type="entry name" value="Yqbg"/>
    <property type="match status" value="1"/>
</dbReference>
<evidence type="ECO:0000313" key="3">
    <source>
        <dbReference type="Proteomes" id="UP000298653"/>
    </source>
</evidence>
<sequence length="123" mass="14129">MTEYADYNYYKEQFHGIVIPESAFLSEMLKAGIYIDYITFGRVHDTEIPEEIRMAACAVADVMYQGDTGRQEVKSETVGKVSVSYVTEQQDGQIKERTREKKQYTAAYPYLVHTGLLNRGVRQ</sequence>
<dbReference type="OrthoDB" id="2064592at2"/>
<dbReference type="InterPro" id="IPR046787">
    <property type="entry name" value="DnaT_2"/>
</dbReference>
<dbReference type="Proteomes" id="UP000298653">
    <property type="component" value="Chromosome"/>
</dbReference>
<feature type="domain" description="Putative DnaT-like" evidence="1">
    <location>
        <begin position="42"/>
        <end position="107"/>
    </location>
</feature>
<evidence type="ECO:0000259" key="1">
    <source>
        <dbReference type="Pfam" id="PF20557"/>
    </source>
</evidence>